<evidence type="ECO:0000256" key="1">
    <source>
        <dbReference type="SAM" id="Phobius"/>
    </source>
</evidence>
<name>A0A6J5JWB0_9BURK</name>
<keyword evidence="1" id="KW-0472">Membrane</keyword>
<dbReference type="AlphaFoldDB" id="A0A6J5JWB0"/>
<evidence type="ECO:0000313" key="3">
    <source>
        <dbReference type="Proteomes" id="UP000494322"/>
    </source>
</evidence>
<accession>A0A6J5JWB0</accession>
<evidence type="ECO:0008006" key="4">
    <source>
        <dbReference type="Google" id="ProtNLM"/>
    </source>
</evidence>
<organism evidence="2 3">
    <name type="scientific">Burkholderia cenocepacia</name>
    <dbReference type="NCBI Taxonomy" id="95486"/>
    <lineage>
        <taxon>Bacteria</taxon>
        <taxon>Pseudomonadati</taxon>
        <taxon>Pseudomonadota</taxon>
        <taxon>Betaproteobacteria</taxon>
        <taxon>Burkholderiales</taxon>
        <taxon>Burkholderiaceae</taxon>
        <taxon>Burkholderia</taxon>
        <taxon>Burkholderia cepacia complex</taxon>
    </lineage>
</organism>
<protein>
    <recommendedName>
        <fullName evidence="4">DUF2892 domain-containing protein</fullName>
    </recommendedName>
</protein>
<gene>
    <name evidence="2" type="ORF">BCO9919_07179</name>
</gene>
<keyword evidence="1" id="KW-1133">Transmembrane helix</keyword>
<sequence length="70" mass="7513">MYCSTSVKAQLVRGALAVTSIAGAIVLTPNFWPAAGLFGLAIYLMRGCPACWLAGLMEAIRVRNERKSLL</sequence>
<evidence type="ECO:0000313" key="2">
    <source>
        <dbReference type="EMBL" id="CAB3975829.1"/>
    </source>
</evidence>
<feature type="transmembrane region" description="Helical" evidence="1">
    <location>
        <begin position="38"/>
        <end position="60"/>
    </location>
</feature>
<feature type="transmembrane region" description="Helical" evidence="1">
    <location>
        <begin position="12"/>
        <end position="32"/>
    </location>
</feature>
<keyword evidence="1" id="KW-0812">Transmembrane</keyword>
<reference evidence="2 3" key="1">
    <citation type="submission" date="2020-04" db="EMBL/GenBank/DDBJ databases">
        <authorList>
            <person name="Depoorter E."/>
        </authorList>
    </citation>
    <scope>NUCLEOTIDE SEQUENCE [LARGE SCALE GENOMIC DNA]</scope>
    <source>
        <strain evidence="2 3">BCC0132</strain>
    </source>
</reference>
<dbReference type="Proteomes" id="UP000494322">
    <property type="component" value="Unassembled WGS sequence"/>
</dbReference>
<proteinExistence type="predicted"/>
<dbReference type="EMBL" id="CABWIK020000091">
    <property type="protein sequence ID" value="CAB3975829.1"/>
    <property type="molecule type" value="Genomic_DNA"/>
</dbReference>